<dbReference type="Proteomes" id="UP000627715">
    <property type="component" value="Unassembled WGS sequence"/>
</dbReference>
<reference evidence="9" key="1">
    <citation type="journal article" date="2014" name="Int. J. Syst. Evol. Microbiol.">
        <title>Complete genome sequence of Corynebacterium casei LMG S-19264T (=DSM 44701T), isolated from a smear-ripened cheese.</title>
        <authorList>
            <consortium name="US DOE Joint Genome Institute (JGI-PGF)"/>
            <person name="Walter F."/>
            <person name="Albersmeier A."/>
            <person name="Kalinowski J."/>
            <person name="Ruckert C."/>
        </authorList>
    </citation>
    <scope>NUCLEOTIDE SEQUENCE</scope>
    <source>
        <strain evidence="9">CGMCC 1.15425</strain>
    </source>
</reference>
<dbReference type="InterPro" id="IPR044862">
    <property type="entry name" value="Pro_4_hyd_alph_FE2OG_OXY"/>
</dbReference>
<keyword evidence="3 7" id="KW-0847">Vitamin C</keyword>
<dbReference type="AlphaFoldDB" id="A0A916QNC3"/>
<dbReference type="HAMAP" id="MF_00657">
    <property type="entry name" value="Hydroxyl_YbiX"/>
    <property type="match status" value="1"/>
</dbReference>
<dbReference type="OrthoDB" id="9812472at2"/>
<evidence type="ECO:0000259" key="8">
    <source>
        <dbReference type="PROSITE" id="PS51471"/>
    </source>
</evidence>
<dbReference type="InterPro" id="IPR041097">
    <property type="entry name" value="PKHD_C"/>
</dbReference>
<dbReference type="PANTHER" id="PTHR41536">
    <property type="entry name" value="PKHD-TYPE HYDROXYLASE YBIX"/>
    <property type="match status" value="1"/>
</dbReference>
<evidence type="ECO:0000313" key="10">
    <source>
        <dbReference type="Proteomes" id="UP000627715"/>
    </source>
</evidence>
<dbReference type="GO" id="GO:0016706">
    <property type="term" value="F:2-oxoglutarate-dependent dioxygenase activity"/>
    <property type="evidence" value="ECO:0007669"/>
    <property type="project" value="UniProtKB-UniRule"/>
</dbReference>
<protein>
    <submittedName>
        <fullName evidence="9">PKHD-type hydroxylase</fullName>
    </submittedName>
</protein>
<reference evidence="9" key="2">
    <citation type="submission" date="2020-09" db="EMBL/GenBank/DDBJ databases">
        <authorList>
            <person name="Sun Q."/>
            <person name="Zhou Y."/>
        </authorList>
    </citation>
    <scope>NUCLEOTIDE SEQUENCE</scope>
    <source>
        <strain evidence="9">CGMCC 1.15425</strain>
    </source>
</reference>
<evidence type="ECO:0000313" key="9">
    <source>
        <dbReference type="EMBL" id="GFZ81696.1"/>
    </source>
</evidence>
<feature type="binding site" evidence="7">
    <location>
        <position position="96"/>
    </location>
    <ligand>
        <name>Fe cation</name>
        <dbReference type="ChEBI" id="CHEBI:24875"/>
    </ligand>
</feature>
<accession>A0A916QNC3</accession>
<keyword evidence="5 7" id="KW-0560">Oxidoreductase</keyword>
<feature type="binding site" evidence="7">
    <location>
        <position position="98"/>
    </location>
    <ligand>
        <name>Fe cation</name>
        <dbReference type="ChEBI" id="CHEBI:24875"/>
    </ligand>
</feature>
<evidence type="ECO:0000256" key="2">
    <source>
        <dbReference type="ARBA" id="ARBA00022723"/>
    </source>
</evidence>
<evidence type="ECO:0000256" key="5">
    <source>
        <dbReference type="ARBA" id="ARBA00023002"/>
    </source>
</evidence>
<dbReference type="RefSeq" id="WP_068810247.1">
    <property type="nucleotide sequence ID" value="NZ_BMIY01000012.1"/>
</dbReference>
<dbReference type="Gene3D" id="4.10.860.20">
    <property type="entry name" value="Rabenosyn, Rab binding domain"/>
    <property type="match status" value="1"/>
</dbReference>
<dbReference type="NCBIfam" id="NF003975">
    <property type="entry name" value="PRK05467.1-4"/>
    <property type="match status" value="1"/>
</dbReference>
<dbReference type="InterPro" id="IPR005123">
    <property type="entry name" value="Oxoglu/Fe-dep_dioxygenase_dom"/>
</dbReference>
<proteinExistence type="inferred from homology"/>
<dbReference type="PANTHER" id="PTHR41536:SF1">
    <property type="entry name" value="PKHD-TYPE HYDROXYLASE YBIX"/>
    <property type="match status" value="1"/>
</dbReference>
<dbReference type="GO" id="GO:0006974">
    <property type="term" value="P:DNA damage response"/>
    <property type="evidence" value="ECO:0007669"/>
    <property type="project" value="TreeGrafter"/>
</dbReference>
<evidence type="ECO:0000256" key="7">
    <source>
        <dbReference type="HAMAP-Rule" id="MF_00657"/>
    </source>
</evidence>
<dbReference type="EMBL" id="BMIY01000012">
    <property type="protein sequence ID" value="GFZ81696.1"/>
    <property type="molecule type" value="Genomic_DNA"/>
</dbReference>
<evidence type="ECO:0000256" key="3">
    <source>
        <dbReference type="ARBA" id="ARBA00022896"/>
    </source>
</evidence>
<feature type="binding site" evidence="7">
    <location>
        <position position="153"/>
    </location>
    <ligand>
        <name>Fe cation</name>
        <dbReference type="ChEBI" id="CHEBI:24875"/>
    </ligand>
</feature>
<keyword evidence="4 7" id="KW-0223">Dioxygenase</keyword>
<comment type="cofactor">
    <cofactor evidence="1 7">
        <name>L-ascorbate</name>
        <dbReference type="ChEBI" id="CHEBI:38290"/>
    </cofactor>
</comment>
<dbReference type="GO" id="GO:0005506">
    <property type="term" value="F:iron ion binding"/>
    <property type="evidence" value="ECO:0007669"/>
    <property type="project" value="UniProtKB-UniRule"/>
</dbReference>
<evidence type="ECO:0000256" key="6">
    <source>
        <dbReference type="ARBA" id="ARBA00023004"/>
    </source>
</evidence>
<comment type="cofactor">
    <cofactor evidence="7">
        <name>Fe(2+)</name>
        <dbReference type="ChEBI" id="CHEBI:29033"/>
    </cofactor>
    <text evidence="7">Binds 1 Fe(2+) ion per subunit.</text>
</comment>
<dbReference type="PROSITE" id="PS51471">
    <property type="entry name" value="FE2OG_OXY"/>
    <property type="match status" value="1"/>
</dbReference>
<keyword evidence="10" id="KW-1185">Reference proteome</keyword>
<dbReference type="Pfam" id="PF18331">
    <property type="entry name" value="PKHD_C"/>
    <property type="match status" value="1"/>
</dbReference>
<feature type="domain" description="Fe2OG dioxygenase" evidence="8">
    <location>
        <begin position="78"/>
        <end position="172"/>
    </location>
</feature>
<dbReference type="InterPro" id="IPR023550">
    <property type="entry name" value="PKHD_hydroxylase"/>
</dbReference>
<dbReference type="GO" id="GO:0006879">
    <property type="term" value="P:intracellular iron ion homeostasis"/>
    <property type="evidence" value="ECO:0007669"/>
    <property type="project" value="TreeGrafter"/>
</dbReference>
<evidence type="ECO:0000256" key="1">
    <source>
        <dbReference type="ARBA" id="ARBA00001961"/>
    </source>
</evidence>
<dbReference type="GO" id="GO:0031418">
    <property type="term" value="F:L-ascorbic acid binding"/>
    <property type="evidence" value="ECO:0007669"/>
    <property type="project" value="UniProtKB-KW"/>
</dbReference>
<organism evidence="9 10">
    <name type="scientific">Pseudohongiella nitratireducens</name>
    <dbReference type="NCBI Taxonomy" id="1768907"/>
    <lineage>
        <taxon>Bacteria</taxon>
        <taxon>Pseudomonadati</taxon>
        <taxon>Pseudomonadota</taxon>
        <taxon>Gammaproteobacteria</taxon>
        <taxon>Pseudomonadales</taxon>
        <taxon>Pseudohongiellaceae</taxon>
        <taxon>Pseudohongiella</taxon>
    </lineage>
</organism>
<dbReference type="Gene3D" id="2.60.120.620">
    <property type="entry name" value="q2cbj1_9rhob like domain"/>
    <property type="match status" value="1"/>
</dbReference>
<sequence length="220" mass="24491">MILPIGNAISPALLQEITSKSQQELEFADGRKTAGWHARQVKNNRQASNSPALNAVFEQVSKALLAHELVQAAARPRHIVSLILSRYGKGMSYGSHVDDAMMNGARTDLSFTLFLNEPAEYEGGELIIDDPAAERPFKLSAGSMLLYPSNTLHRVKEVSSGERLVIVGWIRSLIRDPGQREVLFDLDRTIAAIRNKPESAELLPLLLKSRSNLMRMWMED</sequence>
<keyword evidence="6 7" id="KW-0408">Iron</keyword>
<feature type="binding site" evidence="7">
    <location>
        <position position="163"/>
    </location>
    <ligand>
        <name>2-oxoglutarate</name>
        <dbReference type="ChEBI" id="CHEBI:16810"/>
    </ligand>
</feature>
<dbReference type="InterPro" id="IPR006620">
    <property type="entry name" value="Pro_4_hyd_alph"/>
</dbReference>
<name>A0A916QNC3_9GAMM</name>
<keyword evidence="2 7" id="KW-0479">Metal-binding</keyword>
<comment type="caution">
    <text evidence="9">The sequence shown here is derived from an EMBL/GenBank/DDBJ whole genome shotgun (WGS) entry which is preliminary data.</text>
</comment>
<dbReference type="NCBIfam" id="NF003974">
    <property type="entry name" value="PRK05467.1-3"/>
    <property type="match status" value="1"/>
</dbReference>
<gene>
    <name evidence="9" type="ORF">GCM10011403_26360</name>
</gene>
<dbReference type="Pfam" id="PF13640">
    <property type="entry name" value="2OG-FeII_Oxy_3"/>
    <property type="match status" value="1"/>
</dbReference>
<evidence type="ECO:0000256" key="4">
    <source>
        <dbReference type="ARBA" id="ARBA00022964"/>
    </source>
</evidence>
<dbReference type="SMART" id="SM00702">
    <property type="entry name" value="P4Hc"/>
    <property type="match status" value="1"/>
</dbReference>